<dbReference type="InterPro" id="IPR054221">
    <property type="entry name" value="DUF6941"/>
</dbReference>
<keyword evidence="2" id="KW-1185">Reference proteome</keyword>
<evidence type="ECO:0000313" key="2">
    <source>
        <dbReference type="Proteomes" id="UP001320876"/>
    </source>
</evidence>
<dbReference type="Proteomes" id="UP001320876">
    <property type="component" value="Unassembled WGS sequence"/>
</dbReference>
<sequence>MDIQIATLCDFAADYNGKLVISGTFDTLAARQLPVVHPSCSLALRFCFTPEDSGRHKLSINIINEDGESLDPKNMPIEPEFEVQLPAGVPFLTRNVILNLQGLQFPKGGIYSIDLGCDGELLMRLPLRIVQVQAQQAEPVA</sequence>
<dbReference type="RefSeq" id="WP_264485516.1">
    <property type="nucleotide sequence ID" value="NZ_JAPDDT010000001.1"/>
</dbReference>
<organism evidence="1 2">
    <name type="scientific">Luteolibacter arcticus</name>
    <dbReference type="NCBI Taxonomy" id="1581411"/>
    <lineage>
        <taxon>Bacteria</taxon>
        <taxon>Pseudomonadati</taxon>
        <taxon>Verrucomicrobiota</taxon>
        <taxon>Verrucomicrobiia</taxon>
        <taxon>Verrucomicrobiales</taxon>
        <taxon>Verrucomicrobiaceae</taxon>
        <taxon>Luteolibacter</taxon>
    </lineage>
</organism>
<comment type="caution">
    <text evidence="1">The sequence shown here is derived from an EMBL/GenBank/DDBJ whole genome shotgun (WGS) entry which is preliminary data.</text>
</comment>
<gene>
    <name evidence="1" type="ORF">OKA05_02515</name>
</gene>
<reference evidence="1 2" key="1">
    <citation type="submission" date="2022-10" db="EMBL/GenBank/DDBJ databases">
        <title>Luteolibacter arcticus strain CCTCC AB 2014275, whole genome shotgun sequencing project.</title>
        <authorList>
            <person name="Zhao G."/>
            <person name="Shen L."/>
        </authorList>
    </citation>
    <scope>NUCLEOTIDE SEQUENCE [LARGE SCALE GENOMIC DNA]</scope>
    <source>
        <strain evidence="1 2">CCTCC AB 2014275</strain>
    </source>
</reference>
<name>A0ABT3GCP2_9BACT</name>
<evidence type="ECO:0000313" key="1">
    <source>
        <dbReference type="EMBL" id="MCW1921407.1"/>
    </source>
</evidence>
<dbReference type="Pfam" id="PF22091">
    <property type="entry name" value="DUF6941"/>
    <property type="match status" value="1"/>
</dbReference>
<proteinExistence type="predicted"/>
<protein>
    <submittedName>
        <fullName evidence="1">Uncharacterized protein</fullName>
    </submittedName>
</protein>
<dbReference type="EMBL" id="JAPDDT010000001">
    <property type="protein sequence ID" value="MCW1921407.1"/>
    <property type="molecule type" value="Genomic_DNA"/>
</dbReference>
<accession>A0ABT3GCP2</accession>